<reference evidence="10" key="1">
    <citation type="journal article" date="2021" name="PeerJ">
        <title>Extensive microbial diversity within the chicken gut microbiome revealed by metagenomics and culture.</title>
        <authorList>
            <person name="Gilroy R."/>
            <person name="Ravi A."/>
            <person name="Getino M."/>
            <person name="Pursley I."/>
            <person name="Horton D.L."/>
            <person name="Alikhan N.F."/>
            <person name="Baker D."/>
            <person name="Gharbi K."/>
            <person name="Hall N."/>
            <person name="Watson M."/>
            <person name="Adriaenssens E.M."/>
            <person name="Foster-Nyarko E."/>
            <person name="Jarju S."/>
            <person name="Secka A."/>
            <person name="Antonio M."/>
            <person name="Oren A."/>
            <person name="Chaudhuri R.R."/>
            <person name="La Ragione R."/>
            <person name="Hildebrand F."/>
            <person name="Pallen M.J."/>
        </authorList>
    </citation>
    <scope>NUCLEOTIDE SEQUENCE</scope>
    <source>
        <strain evidence="10">USAMLcec3-2134</strain>
    </source>
</reference>
<dbReference type="Gene3D" id="1.10.10.60">
    <property type="entry name" value="Homeodomain-like"/>
    <property type="match status" value="2"/>
</dbReference>
<dbReference type="SUPFAM" id="SSF46689">
    <property type="entry name" value="Homeodomain-like"/>
    <property type="match status" value="2"/>
</dbReference>
<feature type="domain" description="Response regulatory" evidence="9">
    <location>
        <begin position="4"/>
        <end position="121"/>
    </location>
</feature>
<dbReference type="Proteomes" id="UP000886883">
    <property type="component" value="Unassembled WGS sequence"/>
</dbReference>
<evidence type="ECO:0000256" key="6">
    <source>
        <dbReference type="PROSITE-ProRule" id="PRU00169"/>
    </source>
</evidence>
<name>A0A9D2MQW3_9FIRM</name>
<evidence type="ECO:0000313" key="10">
    <source>
        <dbReference type="EMBL" id="HJB90731.1"/>
    </source>
</evidence>
<reference evidence="10" key="2">
    <citation type="submission" date="2021-04" db="EMBL/GenBank/DDBJ databases">
        <authorList>
            <person name="Gilroy R."/>
        </authorList>
    </citation>
    <scope>NUCLEOTIDE SEQUENCE</scope>
    <source>
        <strain evidence="10">USAMLcec3-2134</strain>
    </source>
</reference>
<evidence type="ECO:0000259" key="8">
    <source>
        <dbReference type="PROSITE" id="PS01124"/>
    </source>
</evidence>
<dbReference type="SMART" id="SM00342">
    <property type="entry name" value="HTH_ARAC"/>
    <property type="match status" value="1"/>
</dbReference>
<keyword evidence="3" id="KW-0238">DNA-binding</keyword>
<dbReference type="GO" id="GO:0043565">
    <property type="term" value="F:sequence-specific DNA binding"/>
    <property type="evidence" value="ECO:0007669"/>
    <property type="project" value="InterPro"/>
</dbReference>
<dbReference type="SUPFAM" id="SSF52172">
    <property type="entry name" value="CheY-like"/>
    <property type="match status" value="1"/>
</dbReference>
<dbReference type="InterPro" id="IPR018060">
    <property type="entry name" value="HTH_AraC"/>
</dbReference>
<evidence type="ECO:0000256" key="3">
    <source>
        <dbReference type="ARBA" id="ARBA00023125"/>
    </source>
</evidence>
<dbReference type="SMART" id="SM00448">
    <property type="entry name" value="REC"/>
    <property type="match status" value="1"/>
</dbReference>
<proteinExistence type="predicted"/>
<dbReference type="PANTHER" id="PTHR43280">
    <property type="entry name" value="ARAC-FAMILY TRANSCRIPTIONAL REGULATOR"/>
    <property type="match status" value="1"/>
</dbReference>
<accession>A0A9D2MQW3</accession>
<keyword evidence="7" id="KW-0175">Coiled coil</keyword>
<dbReference type="CDD" id="cd17536">
    <property type="entry name" value="REC_YesN-like"/>
    <property type="match status" value="1"/>
</dbReference>
<evidence type="ECO:0000256" key="5">
    <source>
        <dbReference type="ARBA" id="ARBA00024867"/>
    </source>
</evidence>
<sequence length="535" mass="60042">MTYRVLLVDDEPLTLEYLSCAIPAASDSWTVAGAVQNGDDALAFLGETPVHLVITDIKMPGMNGLKLAQILKRRDPLQEIVILSGYDEFPLAQQALKIGVSEYLLKPIKKKELSEVLEKIERRIRDLVRQKEQRQMLEQLTDTYQKPLMADYLKAAFRNSGQEMEFYGEMISRVLPDFQTISGSILIVKVDEDCLYELSSRELALVSPMLQRAADSVSRTFPGCFLLTESENELVFCLLKGRTAALCAPPLGIFHEISSRLRQKLPLTASAGLGDPADPARCLSRSCRQARERLSGWLFHGGQRLFSKAPDPGAKKLMEQIGEIASLTTAPPKGDPAVPSPDSLMGDLIRTLPDSPEIIFRCLILFCSELCKKDAGRFRTPCLLLLQLIRPLLSKPAPLMKSESLHQMKRLLFAPSQVQECVSESASLLVQNAVSYIHEHFSESIALSQIADALEVSPNYLSRQFHEQTGESYIKFLTRIRMEYAAELLKKYPDAKISAVAEQSGYFNLKHFNYAFREFYHTTPGNFQKSFLPKE</sequence>
<dbReference type="EMBL" id="DWXE01000015">
    <property type="protein sequence ID" value="HJB90731.1"/>
    <property type="molecule type" value="Genomic_DNA"/>
</dbReference>
<dbReference type="InterPro" id="IPR009057">
    <property type="entry name" value="Homeodomain-like_sf"/>
</dbReference>
<feature type="modified residue" description="4-aspartylphosphate" evidence="6">
    <location>
        <position position="56"/>
    </location>
</feature>
<keyword evidence="4" id="KW-0804">Transcription</keyword>
<keyword evidence="6" id="KW-0597">Phosphoprotein</keyword>
<evidence type="ECO:0000313" key="11">
    <source>
        <dbReference type="Proteomes" id="UP000886883"/>
    </source>
</evidence>
<protein>
    <recommendedName>
        <fullName evidence="1">Stage 0 sporulation protein A homolog</fullName>
    </recommendedName>
</protein>
<dbReference type="Pfam" id="PF12833">
    <property type="entry name" value="HTH_18"/>
    <property type="match status" value="1"/>
</dbReference>
<comment type="caution">
    <text evidence="10">The sequence shown here is derived from an EMBL/GenBank/DDBJ whole genome shotgun (WGS) entry which is preliminary data.</text>
</comment>
<dbReference type="AlphaFoldDB" id="A0A9D2MQW3"/>
<dbReference type="Pfam" id="PF00072">
    <property type="entry name" value="Response_reg"/>
    <property type="match status" value="1"/>
</dbReference>
<dbReference type="Gene3D" id="3.40.50.2300">
    <property type="match status" value="1"/>
</dbReference>
<feature type="coiled-coil region" evidence="7">
    <location>
        <begin position="110"/>
        <end position="137"/>
    </location>
</feature>
<dbReference type="GO" id="GO:0000160">
    <property type="term" value="P:phosphorelay signal transduction system"/>
    <property type="evidence" value="ECO:0007669"/>
    <property type="project" value="InterPro"/>
</dbReference>
<gene>
    <name evidence="10" type="ORF">H9763_04600</name>
</gene>
<dbReference type="GO" id="GO:0003700">
    <property type="term" value="F:DNA-binding transcription factor activity"/>
    <property type="evidence" value="ECO:0007669"/>
    <property type="project" value="InterPro"/>
</dbReference>
<evidence type="ECO:0000256" key="2">
    <source>
        <dbReference type="ARBA" id="ARBA00023015"/>
    </source>
</evidence>
<dbReference type="PROSITE" id="PS50110">
    <property type="entry name" value="RESPONSE_REGULATORY"/>
    <property type="match status" value="1"/>
</dbReference>
<dbReference type="PANTHER" id="PTHR43280:SF10">
    <property type="entry name" value="REGULATORY PROTEIN POCR"/>
    <property type="match status" value="1"/>
</dbReference>
<dbReference type="InterPro" id="IPR011006">
    <property type="entry name" value="CheY-like_superfamily"/>
</dbReference>
<evidence type="ECO:0000256" key="7">
    <source>
        <dbReference type="SAM" id="Coils"/>
    </source>
</evidence>
<comment type="function">
    <text evidence="5">May play the central regulatory role in sporulation. It may be an element of the effector pathway responsible for the activation of sporulation genes in response to nutritional stress. Spo0A may act in concert with spo0H (a sigma factor) to control the expression of some genes that are critical to the sporulation process.</text>
</comment>
<evidence type="ECO:0000259" key="9">
    <source>
        <dbReference type="PROSITE" id="PS50110"/>
    </source>
</evidence>
<keyword evidence="2" id="KW-0805">Transcription regulation</keyword>
<evidence type="ECO:0000256" key="4">
    <source>
        <dbReference type="ARBA" id="ARBA00023163"/>
    </source>
</evidence>
<feature type="domain" description="HTH araC/xylS-type" evidence="8">
    <location>
        <begin position="431"/>
        <end position="530"/>
    </location>
</feature>
<organism evidence="10 11">
    <name type="scientific">Candidatus Eisenbergiella merdigallinarum</name>
    <dbReference type="NCBI Taxonomy" id="2838552"/>
    <lineage>
        <taxon>Bacteria</taxon>
        <taxon>Bacillati</taxon>
        <taxon>Bacillota</taxon>
        <taxon>Clostridia</taxon>
        <taxon>Lachnospirales</taxon>
        <taxon>Lachnospiraceae</taxon>
        <taxon>Eisenbergiella</taxon>
    </lineage>
</organism>
<evidence type="ECO:0000256" key="1">
    <source>
        <dbReference type="ARBA" id="ARBA00018672"/>
    </source>
</evidence>
<dbReference type="InterPro" id="IPR001789">
    <property type="entry name" value="Sig_transdc_resp-reg_receiver"/>
</dbReference>
<dbReference type="PROSITE" id="PS01124">
    <property type="entry name" value="HTH_ARAC_FAMILY_2"/>
    <property type="match status" value="1"/>
</dbReference>